<feature type="signal peptide" evidence="1">
    <location>
        <begin position="1"/>
        <end position="31"/>
    </location>
</feature>
<dbReference type="Gramene" id="TuG1812G0200004496.01.T01">
    <property type="protein sequence ID" value="TuG1812G0200004496.01.T01.cds350783"/>
    <property type="gene ID" value="TuG1812G0200004496.01"/>
</dbReference>
<reference evidence="2" key="2">
    <citation type="submission" date="2018-03" db="EMBL/GenBank/DDBJ databases">
        <title>The Triticum urartu genome reveals the dynamic nature of wheat genome evolution.</title>
        <authorList>
            <person name="Ling H."/>
            <person name="Ma B."/>
            <person name="Shi X."/>
            <person name="Liu H."/>
            <person name="Dong L."/>
            <person name="Sun H."/>
            <person name="Cao Y."/>
            <person name="Gao Q."/>
            <person name="Zheng S."/>
            <person name="Li Y."/>
            <person name="Yu Y."/>
            <person name="Du H."/>
            <person name="Qi M."/>
            <person name="Li Y."/>
            <person name="Yu H."/>
            <person name="Cui Y."/>
            <person name="Wang N."/>
            <person name="Chen C."/>
            <person name="Wu H."/>
            <person name="Zhao Y."/>
            <person name="Zhang J."/>
            <person name="Li Y."/>
            <person name="Zhou W."/>
            <person name="Zhang B."/>
            <person name="Hu W."/>
            <person name="Eijk M."/>
            <person name="Tang J."/>
            <person name="Witsenboer H."/>
            <person name="Zhao S."/>
            <person name="Li Z."/>
            <person name="Zhang A."/>
            <person name="Wang D."/>
            <person name="Liang C."/>
        </authorList>
    </citation>
    <scope>NUCLEOTIDE SEQUENCE [LARGE SCALE GENOMIC DNA]</scope>
    <source>
        <strain evidence="2">cv. G1812</strain>
    </source>
</reference>
<reference evidence="2" key="3">
    <citation type="submission" date="2022-06" db="UniProtKB">
        <authorList>
            <consortium name="EnsemblPlants"/>
        </authorList>
    </citation>
    <scope>IDENTIFICATION</scope>
</reference>
<keyword evidence="3" id="KW-1185">Reference proteome</keyword>
<accession>A0A8R7PIX2</accession>
<keyword evidence="1" id="KW-0732">Signal</keyword>
<proteinExistence type="predicted"/>
<name>A0A8R7PIX2_TRIUA</name>
<dbReference type="Proteomes" id="UP000015106">
    <property type="component" value="Chromosome 2"/>
</dbReference>
<sequence length="119" mass="14203">ERLSEWSRGLFSKAKIHLHAALLVILRLDQAQEVRTLSDEESDLRTKLKRRVVSLAVIERARRKQCAKLTNLKEGDANTKFFHRRVNARRWKNHIHRLKHNQGWVTEHEMKEEIIHGHF</sequence>
<evidence type="ECO:0000256" key="1">
    <source>
        <dbReference type="SAM" id="SignalP"/>
    </source>
</evidence>
<evidence type="ECO:0000313" key="2">
    <source>
        <dbReference type="EnsemblPlants" id="TuG1812G0200004496.01.T01.cds350783"/>
    </source>
</evidence>
<protein>
    <submittedName>
        <fullName evidence="2">Uncharacterized protein</fullName>
    </submittedName>
</protein>
<feature type="chain" id="PRO_5035888704" evidence="1">
    <location>
        <begin position="32"/>
        <end position="119"/>
    </location>
</feature>
<dbReference type="EnsemblPlants" id="TuG1812G0200004496.01.T01">
    <property type="protein sequence ID" value="TuG1812G0200004496.01.T01.cds350783"/>
    <property type="gene ID" value="TuG1812G0200004496.01"/>
</dbReference>
<reference evidence="3" key="1">
    <citation type="journal article" date="2013" name="Nature">
        <title>Draft genome of the wheat A-genome progenitor Triticum urartu.</title>
        <authorList>
            <person name="Ling H.Q."/>
            <person name="Zhao S."/>
            <person name="Liu D."/>
            <person name="Wang J."/>
            <person name="Sun H."/>
            <person name="Zhang C."/>
            <person name="Fan H."/>
            <person name="Li D."/>
            <person name="Dong L."/>
            <person name="Tao Y."/>
            <person name="Gao C."/>
            <person name="Wu H."/>
            <person name="Li Y."/>
            <person name="Cui Y."/>
            <person name="Guo X."/>
            <person name="Zheng S."/>
            <person name="Wang B."/>
            <person name="Yu K."/>
            <person name="Liang Q."/>
            <person name="Yang W."/>
            <person name="Lou X."/>
            <person name="Chen J."/>
            <person name="Feng M."/>
            <person name="Jian J."/>
            <person name="Zhang X."/>
            <person name="Luo G."/>
            <person name="Jiang Y."/>
            <person name="Liu J."/>
            <person name="Wang Z."/>
            <person name="Sha Y."/>
            <person name="Zhang B."/>
            <person name="Wu H."/>
            <person name="Tang D."/>
            <person name="Shen Q."/>
            <person name="Xue P."/>
            <person name="Zou S."/>
            <person name="Wang X."/>
            <person name="Liu X."/>
            <person name="Wang F."/>
            <person name="Yang Y."/>
            <person name="An X."/>
            <person name="Dong Z."/>
            <person name="Zhang K."/>
            <person name="Zhang X."/>
            <person name="Luo M.C."/>
            <person name="Dvorak J."/>
            <person name="Tong Y."/>
            <person name="Wang J."/>
            <person name="Yang H."/>
            <person name="Li Z."/>
            <person name="Wang D."/>
            <person name="Zhang A."/>
            <person name="Wang J."/>
        </authorList>
    </citation>
    <scope>NUCLEOTIDE SEQUENCE</scope>
    <source>
        <strain evidence="3">cv. G1812</strain>
    </source>
</reference>
<organism evidence="2 3">
    <name type="scientific">Triticum urartu</name>
    <name type="common">Red wild einkorn</name>
    <name type="synonym">Crithodium urartu</name>
    <dbReference type="NCBI Taxonomy" id="4572"/>
    <lineage>
        <taxon>Eukaryota</taxon>
        <taxon>Viridiplantae</taxon>
        <taxon>Streptophyta</taxon>
        <taxon>Embryophyta</taxon>
        <taxon>Tracheophyta</taxon>
        <taxon>Spermatophyta</taxon>
        <taxon>Magnoliopsida</taxon>
        <taxon>Liliopsida</taxon>
        <taxon>Poales</taxon>
        <taxon>Poaceae</taxon>
        <taxon>BOP clade</taxon>
        <taxon>Pooideae</taxon>
        <taxon>Triticodae</taxon>
        <taxon>Triticeae</taxon>
        <taxon>Triticinae</taxon>
        <taxon>Triticum</taxon>
    </lineage>
</organism>
<dbReference type="AlphaFoldDB" id="A0A8R7PIX2"/>
<evidence type="ECO:0000313" key="3">
    <source>
        <dbReference type="Proteomes" id="UP000015106"/>
    </source>
</evidence>